<accession>A0A5C8PAG8</accession>
<dbReference type="PANTHER" id="PTHR43767:SF1">
    <property type="entry name" value="NONRIBOSOMAL PEPTIDE SYNTHASE PES1 (EUROFUNG)-RELATED"/>
    <property type="match status" value="1"/>
</dbReference>
<feature type="domain" description="AMP-dependent synthetase/ligase" evidence="1">
    <location>
        <begin position="17"/>
        <end position="360"/>
    </location>
</feature>
<keyword evidence="4" id="KW-1185">Reference proteome</keyword>
<dbReference type="InterPro" id="IPR045851">
    <property type="entry name" value="AMP-bd_C_sf"/>
</dbReference>
<sequence>MPPRESVVTRELIDGYARRIPDKVYVRFEDGSTWTYAELRERVIQAAVGFQALGVRQDDFVLSWLPNGPWALATWFGLNYIGAVYVPVNTAYRGSLLQHVIADSRARLMIADSRLAPRLAEIDRAGLRQVVCVGADLPAIAGLDILPQDVLVPPDGALADLERPIQPWDTQAVIYTSGTTGPSKGVLSSYMHICSTGRAYPIDGEDRTLVNIPLFHASGTGAVYRMLMHGGSIAMVEAFNTYTFWDTVRATGTTTLTLLGAMTPFLMKQPPGDRDRDHPLRKVTMVPLGEDSAAFTERFGVDVYTAFNMTETSCPIFSDRNPQRRGTCGRPRPGVQVRVVDGNDCEVPVGEIGELVIRTDMPWAMNHGYHNNPEATARAWRNGWFHSGDAFRCDAEGNYYFVDRMKDAIRRRGENISSFEVEAEICMHPDVREAAVVAAASEYNEDEVLAVVAPVAGHTIDPMTLIDFLANRLPHFMIPRYLRILPELPKTPTHKVQKHILRHDGVTQDTWDREKAGIVFKRQALR</sequence>
<evidence type="ECO:0000313" key="3">
    <source>
        <dbReference type="EMBL" id="TXL70363.1"/>
    </source>
</evidence>
<dbReference type="Gene3D" id="3.40.50.12780">
    <property type="entry name" value="N-terminal domain of ligase-like"/>
    <property type="match status" value="1"/>
</dbReference>
<dbReference type="Pfam" id="PF13193">
    <property type="entry name" value="AMP-binding_C"/>
    <property type="match status" value="1"/>
</dbReference>
<organism evidence="3 4">
    <name type="scientific">Vineibacter terrae</name>
    <dbReference type="NCBI Taxonomy" id="2586908"/>
    <lineage>
        <taxon>Bacteria</taxon>
        <taxon>Pseudomonadati</taxon>
        <taxon>Pseudomonadota</taxon>
        <taxon>Alphaproteobacteria</taxon>
        <taxon>Hyphomicrobiales</taxon>
        <taxon>Vineibacter</taxon>
    </lineage>
</organism>
<dbReference type="GO" id="GO:0016878">
    <property type="term" value="F:acid-thiol ligase activity"/>
    <property type="evidence" value="ECO:0007669"/>
    <property type="project" value="UniProtKB-ARBA"/>
</dbReference>
<evidence type="ECO:0000313" key="4">
    <source>
        <dbReference type="Proteomes" id="UP000321638"/>
    </source>
</evidence>
<dbReference type="SUPFAM" id="SSF56801">
    <property type="entry name" value="Acetyl-CoA synthetase-like"/>
    <property type="match status" value="1"/>
</dbReference>
<dbReference type="InterPro" id="IPR020845">
    <property type="entry name" value="AMP-binding_CS"/>
</dbReference>
<evidence type="ECO:0000259" key="2">
    <source>
        <dbReference type="Pfam" id="PF13193"/>
    </source>
</evidence>
<feature type="domain" description="AMP-binding enzyme C-terminal" evidence="2">
    <location>
        <begin position="420"/>
        <end position="495"/>
    </location>
</feature>
<dbReference type="Proteomes" id="UP000321638">
    <property type="component" value="Unassembled WGS sequence"/>
</dbReference>
<proteinExistence type="predicted"/>
<dbReference type="AlphaFoldDB" id="A0A5C8PAG8"/>
<dbReference type="EMBL" id="VDUZ01000061">
    <property type="protein sequence ID" value="TXL70363.1"/>
    <property type="molecule type" value="Genomic_DNA"/>
</dbReference>
<dbReference type="Gene3D" id="3.30.300.30">
    <property type="match status" value="1"/>
</dbReference>
<dbReference type="Pfam" id="PF00501">
    <property type="entry name" value="AMP-binding"/>
    <property type="match status" value="1"/>
</dbReference>
<dbReference type="PROSITE" id="PS00455">
    <property type="entry name" value="AMP_BINDING"/>
    <property type="match status" value="1"/>
</dbReference>
<keyword evidence="3" id="KW-0436">Ligase</keyword>
<dbReference type="InterPro" id="IPR042099">
    <property type="entry name" value="ANL_N_sf"/>
</dbReference>
<dbReference type="OrthoDB" id="7315605at2"/>
<reference evidence="3 4" key="1">
    <citation type="submission" date="2019-06" db="EMBL/GenBank/DDBJ databases">
        <title>New taxonomy in bacterial strain CC-CFT640, isolated from vineyard.</title>
        <authorList>
            <person name="Lin S.-Y."/>
            <person name="Tsai C.-F."/>
            <person name="Young C.-C."/>
        </authorList>
    </citation>
    <scope>NUCLEOTIDE SEQUENCE [LARGE SCALE GENOMIC DNA]</scope>
    <source>
        <strain evidence="3 4">CC-CFT640</strain>
    </source>
</reference>
<evidence type="ECO:0000259" key="1">
    <source>
        <dbReference type="Pfam" id="PF00501"/>
    </source>
</evidence>
<name>A0A5C8PAG8_9HYPH</name>
<comment type="caution">
    <text evidence="3">The sequence shown here is derived from an EMBL/GenBank/DDBJ whole genome shotgun (WGS) entry which is preliminary data.</text>
</comment>
<dbReference type="InterPro" id="IPR000873">
    <property type="entry name" value="AMP-dep_synth/lig_dom"/>
</dbReference>
<protein>
    <submittedName>
        <fullName evidence="3">ATP-dependent acyl-CoA ligase</fullName>
    </submittedName>
</protein>
<dbReference type="PANTHER" id="PTHR43767">
    <property type="entry name" value="LONG-CHAIN-FATTY-ACID--COA LIGASE"/>
    <property type="match status" value="1"/>
</dbReference>
<dbReference type="InterPro" id="IPR050237">
    <property type="entry name" value="ATP-dep_AMP-bd_enzyme"/>
</dbReference>
<gene>
    <name evidence="3" type="ORF">FHP25_34955</name>
</gene>
<dbReference type="InterPro" id="IPR025110">
    <property type="entry name" value="AMP-bd_C"/>
</dbReference>